<sequence>MDQKRDMGNTLNQCLICLIPRSKLPKMRQSSLAYLVLVFEPPTRVPQIRFWQTPDSKTAVPNEMRDEGRPASPAKRGLVGDSHLLRQMSKLEPKQSKGILSIKYGKFTKTTF</sequence>
<proteinExistence type="predicted"/>
<name>A0A0G0NRN7_9BACT</name>
<protein>
    <submittedName>
        <fullName evidence="2">Uncharacterized protein</fullName>
    </submittedName>
</protein>
<organism evidence="2 3">
    <name type="scientific">Candidatus Falkowbacteria bacterium GW2011_GWA2_39_24</name>
    <dbReference type="NCBI Taxonomy" id="1618634"/>
    <lineage>
        <taxon>Bacteria</taxon>
        <taxon>Candidatus Falkowiibacteriota</taxon>
    </lineage>
</organism>
<gene>
    <name evidence="2" type="ORF">UT42_C0001G0013</name>
</gene>
<dbReference type="EMBL" id="LBWS01000001">
    <property type="protein sequence ID" value="KKR15456.1"/>
    <property type="molecule type" value="Genomic_DNA"/>
</dbReference>
<evidence type="ECO:0000256" key="1">
    <source>
        <dbReference type="SAM" id="MobiDB-lite"/>
    </source>
</evidence>
<comment type="caution">
    <text evidence="2">The sequence shown here is derived from an EMBL/GenBank/DDBJ whole genome shotgun (WGS) entry which is preliminary data.</text>
</comment>
<evidence type="ECO:0000313" key="2">
    <source>
        <dbReference type="EMBL" id="KKR15456.1"/>
    </source>
</evidence>
<reference evidence="2 3" key="1">
    <citation type="journal article" date="2015" name="Nature">
        <title>rRNA introns, odd ribosomes, and small enigmatic genomes across a large radiation of phyla.</title>
        <authorList>
            <person name="Brown C.T."/>
            <person name="Hug L.A."/>
            <person name="Thomas B.C."/>
            <person name="Sharon I."/>
            <person name="Castelle C.J."/>
            <person name="Singh A."/>
            <person name="Wilkins M.J."/>
            <person name="Williams K.H."/>
            <person name="Banfield J.F."/>
        </authorList>
    </citation>
    <scope>NUCLEOTIDE SEQUENCE [LARGE SCALE GENOMIC DNA]</scope>
</reference>
<evidence type="ECO:0000313" key="3">
    <source>
        <dbReference type="Proteomes" id="UP000034048"/>
    </source>
</evidence>
<dbReference type="AlphaFoldDB" id="A0A0G0NRN7"/>
<feature type="region of interest" description="Disordered" evidence="1">
    <location>
        <begin position="56"/>
        <end position="79"/>
    </location>
</feature>
<dbReference type="Proteomes" id="UP000034048">
    <property type="component" value="Unassembled WGS sequence"/>
</dbReference>
<accession>A0A0G0NRN7</accession>